<dbReference type="InterPro" id="IPR012902">
    <property type="entry name" value="N_methyl_site"/>
</dbReference>
<dbReference type="EMBL" id="RBTL01000183">
    <property type="protein sequence ID" value="RMT66446.1"/>
    <property type="molecule type" value="Genomic_DNA"/>
</dbReference>
<evidence type="ECO:0000256" key="5">
    <source>
        <dbReference type="ARBA" id="ARBA00022989"/>
    </source>
</evidence>
<evidence type="ECO:0000256" key="2">
    <source>
        <dbReference type="ARBA" id="ARBA00005233"/>
    </source>
</evidence>
<name>A0A3M5N4G7_PSESX</name>
<keyword evidence="4 9" id="KW-0812">Transmembrane</keyword>
<evidence type="ECO:0000256" key="6">
    <source>
        <dbReference type="ARBA" id="ARBA00023136"/>
    </source>
</evidence>
<dbReference type="GO" id="GO:0009289">
    <property type="term" value="C:pilus"/>
    <property type="evidence" value="ECO:0007669"/>
    <property type="project" value="InterPro"/>
</dbReference>
<dbReference type="Pfam" id="PF07963">
    <property type="entry name" value="N_methyl"/>
    <property type="match status" value="1"/>
</dbReference>
<reference evidence="10 11" key="1">
    <citation type="submission" date="2018-08" db="EMBL/GenBank/DDBJ databases">
        <title>Recombination of ecologically and evolutionarily significant loci maintains genetic cohesion in the Pseudomonas syringae species complex.</title>
        <authorList>
            <person name="Dillon M."/>
            <person name="Thakur S."/>
            <person name="Almeida R.N.D."/>
            <person name="Weir B.S."/>
            <person name="Guttman D.S."/>
        </authorList>
    </citation>
    <scope>NUCLEOTIDE SEQUENCE [LARGE SCALE GENOMIC DNA]</scope>
    <source>
        <strain evidence="10 11">ICMP 3934</strain>
    </source>
</reference>
<proteinExistence type="inferred from homology"/>
<dbReference type="Gene3D" id="3.30.700.10">
    <property type="entry name" value="Glycoprotein, Type 4 Pilin"/>
    <property type="match status" value="1"/>
</dbReference>
<dbReference type="Pfam" id="PF00114">
    <property type="entry name" value="Pilin"/>
    <property type="match status" value="1"/>
</dbReference>
<dbReference type="GO" id="GO:0007155">
    <property type="term" value="P:cell adhesion"/>
    <property type="evidence" value="ECO:0007669"/>
    <property type="project" value="InterPro"/>
</dbReference>
<dbReference type="InterPro" id="IPR001082">
    <property type="entry name" value="Pilin"/>
</dbReference>
<evidence type="ECO:0000256" key="4">
    <source>
        <dbReference type="ARBA" id="ARBA00022692"/>
    </source>
</evidence>
<comment type="subcellular location">
    <subcellularLocation>
        <location evidence="1">Membrane</location>
        <topology evidence="1">Single-pass membrane protein</topology>
    </subcellularLocation>
</comment>
<dbReference type="AlphaFoldDB" id="A0A3M5N4G7"/>
<evidence type="ECO:0000256" key="3">
    <source>
        <dbReference type="ARBA" id="ARBA00022481"/>
    </source>
</evidence>
<evidence type="ECO:0000313" key="11">
    <source>
        <dbReference type="Proteomes" id="UP000282636"/>
    </source>
</evidence>
<evidence type="ECO:0000256" key="7">
    <source>
        <dbReference type="ARBA" id="ARBA00029638"/>
    </source>
</evidence>
<dbReference type="SUPFAM" id="SSF54523">
    <property type="entry name" value="Pili subunits"/>
    <property type="match status" value="1"/>
</dbReference>
<dbReference type="PANTHER" id="PTHR30093:SF34">
    <property type="entry name" value="PREPILIN PEPTIDASE-DEPENDENT PROTEIN D"/>
    <property type="match status" value="1"/>
</dbReference>
<organism evidence="10 11">
    <name type="scientific">Pseudomonas syringae pv. theae</name>
    <dbReference type="NCBI Taxonomy" id="103985"/>
    <lineage>
        <taxon>Bacteria</taxon>
        <taxon>Pseudomonadati</taxon>
        <taxon>Pseudomonadota</taxon>
        <taxon>Gammaproteobacteria</taxon>
        <taxon>Pseudomonadales</taxon>
        <taxon>Pseudomonadaceae</taxon>
        <taxon>Pseudomonas</taxon>
        <taxon>Pseudomonas syringae</taxon>
    </lineage>
</organism>
<gene>
    <name evidence="10" type="ORF">ALP44_101308</name>
</gene>
<feature type="transmembrane region" description="Helical" evidence="9">
    <location>
        <begin position="96"/>
        <end position="117"/>
    </location>
</feature>
<dbReference type="GO" id="GO:0015628">
    <property type="term" value="P:protein secretion by the type II secretion system"/>
    <property type="evidence" value="ECO:0007669"/>
    <property type="project" value="InterPro"/>
</dbReference>
<evidence type="ECO:0000256" key="1">
    <source>
        <dbReference type="ARBA" id="ARBA00004167"/>
    </source>
</evidence>
<comment type="caution">
    <text evidence="10">The sequence shown here is derived from an EMBL/GenBank/DDBJ whole genome shotgun (WGS) entry which is preliminary data.</text>
</comment>
<protein>
    <recommendedName>
        <fullName evidence="7">Pilin</fullName>
    </recommendedName>
</protein>
<keyword evidence="6 9" id="KW-0472">Membrane</keyword>
<evidence type="ECO:0000313" key="10">
    <source>
        <dbReference type="EMBL" id="RMT66446.1"/>
    </source>
</evidence>
<dbReference type="InterPro" id="IPR045584">
    <property type="entry name" value="Pilin-like"/>
</dbReference>
<evidence type="ECO:0000256" key="8">
    <source>
        <dbReference type="RuleBase" id="RU000389"/>
    </source>
</evidence>
<accession>A0A3M5N4G7</accession>
<keyword evidence="8" id="KW-0281">Fimbrium</keyword>
<sequence length="217" mass="22659">MFGQTSEDSIRHIATRHRQCEGYSLVRRCCQLAVSHMTKIVSFCSFLITPSRKRPELKRWVAPCTILARAMLAQSQGTTLLTPGEVRMQTQKGFTLIELMIVVAIIGILAAVAIPSYQNYTLRAQASALLSGLDSAKLAVSENWSNGSSGAALCGTGTTAIAGCTGSGVLSATKGAVTVRLQPTPPSDVTAVGTTIAWSCTVVPVNANISACAGAAS</sequence>
<dbReference type="Proteomes" id="UP000282636">
    <property type="component" value="Unassembled WGS sequence"/>
</dbReference>
<evidence type="ECO:0000256" key="9">
    <source>
        <dbReference type="SAM" id="Phobius"/>
    </source>
</evidence>
<dbReference type="PANTHER" id="PTHR30093">
    <property type="entry name" value="GENERAL SECRETION PATHWAY PROTEIN G"/>
    <property type="match status" value="1"/>
</dbReference>
<dbReference type="PROSITE" id="PS00409">
    <property type="entry name" value="PROKAR_NTER_METHYL"/>
    <property type="match status" value="1"/>
</dbReference>
<dbReference type="NCBIfam" id="TIGR02532">
    <property type="entry name" value="IV_pilin_GFxxxE"/>
    <property type="match status" value="1"/>
</dbReference>
<keyword evidence="3" id="KW-0488">Methylation</keyword>
<dbReference type="GO" id="GO:0016020">
    <property type="term" value="C:membrane"/>
    <property type="evidence" value="ECO:0007669"/>
    <property type="project" value="UniProtKB-SubCell"/>
</dbReference>
<comment type="similarity">
    <text evidence="2 8">Belongs to the N-Me-Phe pilin family.</text>
</comment>
<dbReference type="GO" id="GO:0015627">
    <property type="term" value="C:type II protein secretion system complex"/>
    <property type="evidence" value="ECO:0007669"/>
    <property type="project" value="InterPro"/>
</dbReference>
<dbReference type="InterPro" id="IPR002416">
    <property type="entry name" value="T2SS_protein-GspH"/>
</dbReference>
<dbReference type="PRINTS" id="PR00885">
    <property type="entry name" value="BCTERIALGSPH"/>
</dbReference>
<keyword evidence="5 9" id="KW-1133">Transmembrane helix</keyword>